<evidence type="ECO:0000313" key="3">
    <source>
        <dbReference type="Proteomes" id="UP000477386"/>
    </source>
</evidence>
<comment type="caution">
    <text evidence="2">The sequence shown here is derived from an EMBL/GenBank/DDBJ whole genome shotgun (WGS) entry which is preliminary data.</text>
</comment>
<name>A0A6M0IHP1_9BACT</name>
<reference evidence="2 3" key="1">
    <citation type="submission" date="2020-02" db="EMBL/GenBank/DDBJ databases">
        <title>Draft genome sequence of two Spirosoma agri KCTC 52727 and Spirosoma terrae KCTC 52035.</title>
        <authorList>
            <person name="Rojas J."/>
            <person name="Ambika Manirajan B."/>
            <person name="Ratering S."/>
            <person name="Suarez C."/>
            <person name="Schnell S."/>
        </authorList>
    </citation>
    <scope>NUCLEOTIDE SEQUENCE [LARGE SCALE GENOMIC DNA]</scope>
    <source>
        <strain evidence="2 3">KCTC 52727</strain>
    </source>
</reference>
<protein>
    <submittedName>
        <fullName evidence="2">Uncharacterized protein</fullName>
    </submittedName>
</protein>
<proteinExistence type="predicted"/>
<feature type="region of interest" description="Disordered" evidence="1">
    <location>
        <begin position="1"/>
        <end position="30"/>
    </location>
</feature>
<gene>
    <name evidence="2" type="ORF">GK091_12940</name>
</gene>
<dbReference type="Proteomes" id="UP000477386">
    <property type="component" value="Unassembled WGS sequence"/>
</dbReference>
<keyword evidence="3" id="KW-1185">Reference proteome</keyword>
<organism evidence="2 3">
    <name type="scientific">Spirosoma agri</name>
    <dbReference type="NCBI Taxonomy" id="1987381"/>
    <lineage>
        <taxon>Bacteria</taxon>
        <taxon>Pseudomonadati</taxon>
        <taxon>Bacteroidota</taxon>
        <taxon>Cytophagia</taxon>
        <taxon>Cytophagales</taxon>
        <taxon>Cytophagaceae</taxon>
        <taxon>Spirosoma</taxon>
    </lineage>
</organism>
<sequence length="87" mass="9521">MNTVQRYAGKGRNALFPTPKAQNAAKSPQEPDARQLLDLLTTFFRSIKRVTITVNVYSEINQVGNGNVIDSCNVRTTIVQKGGQGNV</sequence>
<accession>A0A6M0IHP1</accession>
<dbReference type="EMBL" id="JAAGNZ010000001">
    <property type="protein sequence ID" value="NEU67789.1"/>
    <property type="molecule type" value="Genomic_DNA"/>
</dbReference>
<evidence type="ECO:0000313" key="2">
    <source>
        <dbReference type="EMBL" id="NEU67789.1"/>
    </source>
</evidence>
<evidence type="ECO:0000256" key="1">
    <source>
        <dbReference type="SAM" id="MobiDB-lite"/>
    </source>
</evidence>
<dbReference type="AlphaFoldDB" id="A0A6M0IHP1"/>
<dbReference type="RefSeq" id="WP_164038442.1">
    <property type="nucleotide sequence ID" value="NZ_JAAGNZ010000001.1"/>
</dbReference>